<keyword evidence="8 9" id="KW-0472">Membrane</keyword>
<reference evidence="12" key="1">
    <citation type="journal article" date="2021" name="PeerJ">
        <title>Extensive microbial diversity within the chicken gut microbiome revealed by metagenomics and culture.</title>
        <authorList>
            <person name="Gilroy R."/>
            <person name="Ravi A."/>
            <person name="Getino M."/>
            <person name="Pursley I."/>
            <person name="Horton D.L."/>
            <person name="Alikhan N.F."/>
            <person name="Baker D."/>
            <person name="Gharbi K."/>
            <person name="Hall N."/>
            <person name="Watson M."/>
            <person name="Adriaenssens E.M."/>
            <person name="Foster-Nyarko E."/>
            <person name="Jarju S."/>
            <person name="Secka A."/>
            <person name="Antonio M."/>
            <person name="Oren A."/>
            <person name="Chaudhuri R.R."/>
            <person name="La Ragione R."/>
            <person name="Hildebrand F."/>
            <person name="Pallen M.J."/>
        </authorList>
    </citation>
    <scope>NUCLEOTIDE SEQUENCE</scope>
    <source>
        <strain evidence="12">ChiHjej12B11-16260</strain>
    </source>
</reference>
<protein>
    <submittedName>
        <fullName evidence="12">Cation diffusion facilitator family transporter</fullName>
    </submittedName>
</protein>
<evidence type="ECO:0000256" key="5">
    <source>
        <dbReference type="ARBA" id="ARBA00022906"/>
    </source>
</evidence>
<dbReference type="Pfam" id="PF16916">
    <property type="entry name" value="ZT_dimer"/>
    <property type="match status" value="1"/>
</dbReference>
<dbReference type="GO" id="GO:0005886">
    <property type="term" value="C:plasma membrane"/>
    <property type="evidence" value="ECO:0007669"/>
    <property type="project" value="TreeGrafter"/>
</dbReference>
<dbReference type="SUPFAM" id="SSF160240">
    <property type="entry name" value="Cation efflux protein cytoplasmic domain-like"/>
    <property type="match status" value="1"/>
</dbReference>
<feature type="domain" description="Cation efflux protein transmembrane" evidence="10">
    <location>
        <begin position="19"/>
        <end position="207"/>
    </location>
</feature>
<dbReference type="InterPro" id="IPR050681">
    <property type="entry name" value="CDF/SLC30A"/>
</dbReference>
<keyword evidence="5" id="KW-0862">Zinc</keyword>
<comment type="similarity">
    <text evidence="2">Belongs to the cation diffusion facilitator (CDF) transporter (TC 2.A.4) family. SLC30A subfamily.</text>
</comment>
<evidence type="ECO:0000256" key="8">
    <source>
        <dbReference type="ARBA" id="ARBA00023136"/>
    </source>
</evidence>
<keyword evidence="7" id="KW-0406">Ion transport</keyword>
<dbReference type="PANTHER" id="PTHR11562">
    <property type="entry name" value="CATION EFFLUX PROTEIN/ ZINC TRANSPORTER"/>
    <property type="match status" value="1"/>
</dbReference>
<evidence type="ECO:0000259" key="10">
    <source>
        <dbReference type="Pfam" id="PF01545"/>
    </source>
</evidence>
<evidence type="ECO:0000256" key="1">
    <source>
        <dbReference type="ARBA" id="ARBA00004141"/>
    </source>
</evidence>
<dbReference type="InterPro" id="IPR027469">
    <property type="entry name" value="Cation_efflux_TMD_sf"/>
</dbReference>
<evidence type="ECO:0000256" key="2">
    <source>
        <dbReference type="ARBA" id="ARBA00008873"/>
    </source>
</evidence>
<name>A0A9D1VRM8_9BACT</name>
<evidence type="ECO:0000313" key="13">
    <source>
        <dbReference type="Proteomes" id="UP000824246"/>
    </source>
</evidence>
<sequence length="310" mass="33169">MELHHHHHHEMTAAAGTALVVGIVLNLLFVFVEVAVGLAYNSLGLLSDAGHNLSDVFGLILAFLAYKLAQVAPNRRYTYGYRKSTILVSLVNAIILLVAVGAIALESVRKLQSPEPIDGAAISWTAGAGIVVNGLTAWMLMKGRKNDLNMKGAFLHMVADTLVSVGVLLSGIVISFTGFTIIDPIISLAIAVVILFSTWSLLADSLRLSMDGVPRNVDMDAVAKALADNTGVMGVHHLHVWAMSTTENALTAHIVVCDVAKMEELKHRIKERLAHEGIAHATLEFETGDACHEKDCECHGHASHPGNEAG</sequence>
<dbReference type="Pfam" id="PF01545">
    <property type="entry name" value="Cation_efflux"/>
    <property type="match status" value="1"/>
</dbReference>
<feature type="transmembrane region" description="Helical" evidence="9">
    <location>
        <begin position="56"/>
        <end position="73"/>
    </location>
</feature>
<feature type="transmembrane region" description="Helical" evidence="9">
    <location>
        <begin position="12"/>
        <end position="36"/>
    </location>
</feature>
<keyword evidence="3" id="KW-0813">Transport</keyword>
<evidence type="ECO:0000256" key="4">
    <source>
        <dbReference type="ARBA" id="ARBA00022692"/>
    </source>
</evidence>
<comment type="caution">
    <text evidence="12">The sequence shown here is derived from an EMBL/GenBank/DDBJ whole genome shotgun (WGS) entry which is preliminary data.</text>
</comment>
<proteinExistence type="inferred from homology"/>
<evidence type="ECO:0000256" key="9">
    <source>
        <dbReference type="SAM" id="Phobius"/>
    </source>
</evidence>
<dbReference type="NCBIfam" id="TIGR01297">
    <property type="entry name" value="CDF"/>
    <property type="match status" value="1"/>
</dbReference>
<dbReference type="InterPro" id="IPR036837">
    <property type="entry name" value="Cation_efflux_CTD_sf"/>
</dbReference>
<dbReference type="InterPro" id="IPR027470">
    <property type="entry name" value="Cation_efflux_CTD"/>
</dbReference>
<feature type="domain" description="Cation efflux protein cytoplasmic" evidence="11">
    <location>
        <begin position="214"/>
        <end position="276"/>
    </location>
</feature>
<dbReference type="Gene3D" id="1.20.1510.10">
    <property type="entry name" value="Cation efflux protein transmembrane domain"/>
    <property type="match status" value="1"/>
</dbReference>
<accession>A0A9D1VRM8</accession>
<feature type="transmembrane region" description="Helical" evidence="9">
    <location>
        <begin position="85"/>
        <end position="105"/>
    </location>
</feature>
<keyword evidence="5" id="KW-0864">Zinc transport</keyword>
<comment type="subcellular location">
    <subcellularLocation>
        <location evidence="1">Membrane</location>
        <topology evidence="1">Multi-pass membrane protein</topology>
    </subcellularLocation>
</comment>
<feature type="transmembrane region" description="Helical" evidence="9">
    <location>
        <begin position="185"/>
        <end position="202"/>
    </location>
</feature>
<evidence type="ECO:0000256" key="6">
    <source>
        <dbReference type="ARBA" id="ARBA00022989"/>
    </source>
</evidence>
<evidence type="ECO:0000256" key="7">
    <source>
        <dbReference type="ARBA" id="ARBA00023065"/>
    </source>
</evidence>
<keyword evidence="4 9" id="KW-0812">Transmembrane</keyword>
<dbReference type="InterPro" id="IPR002524">
    <property type="entry name" value="Cation_efflux"/>
</dbReference>
<organism evidence="12 13">
    <name type="scientific">Candidatus Barnesiella excrementipullorum</name>
    <dbReference type="NCBI Taxonomy" id="2838479"/>
    <lineage>
        <taxon>Bacteria</taxon>
        <taxon>Pseudomonadati</taxon>
        <taxon>Bacteroidota</taxon>
        <taxon>Bacteroidia</taxon>
        <taxon>Bacteroidales</taxon>
        <taxon>Barnesiellaceae</taxon>
        <taxon>Barnesiella</taxon>
    </lineage>
</organism>
<evidence type="ECO:0000259" key="11">
    <source>
        <dbReference type="Pfam" id="PF16916"/>
    </source>
</evidence>
<dbReference type="Proteomes" id="UP000824246">
    <property type="component" value="Unassembled WGS sequence"/>
</dbReference>
<keyword evidence="6 9" id="KW-1133">Transmembrane helix</keyword>
<evidence type="ECO:0000313" key="12">
    <source>
        <dbReference type="EMBL" id="HIX45122.1"/>
    </source>
</evidence>
<feature type="transmembrane region" description="Helical" evidence="9">
    <location>
        <begin position="153"/>
        <end position="179"/>
    </location>
</feature>
<gene>
    <name evidence="12" type="ORF">H9982_02765</name>
</gene>
<dbReference type="AlphaFoldDB" id="A0A9D1VRM8"/>
<dbReference type="GO" id="GO:0005385">
    <property type="term" value="F:zinc ion transmembrane transporter activity"/>
    <property type="evidence" value="ECO:0007669"/>
    <property type="project" value="TreeGrafter"/>
</dbReference>
<dbReference type="EMBL" id="DXFB01000073">
    <property type="protein sequence ID" value="HIX45122.1"/>
    <property type="molecule type" value="Genomic_DNA"/>
</dbReference>
<evidence type="ECO:0000256" key="3">
    <source>
        <dbReference type="ARBA" id="ARBA00022448"/>
    </source>
</evidence>
<reference evidence="12" key="2">
    <citation type="submission" date="2021-04" db="EMBL/GenBank/DDBJ databases">
        <authorList>
            <person name="Gilroy R."/>
        </authorList>
    </citation>
    <scope>NUCLEOTIDE SEQUENCE</scope>
    <source>
        <strain evidence="12">ChiHjej12B11-16260</strain>
    </source>
</reference>
<dbReference type="SUPFAM" id="SSF161111">
    <property type="entry name" value="Cation efflux protein transmembrane domain-like"/>
    <property type="match status" value="1"/>
</dbReference>
<dbReference type="InterPro" id="IPR058533">
    <property type="entry name" value="Cation_efflux_TM"/>
</dbReference>
<dbReference type="PANTHER" id="PTHR11562:SF17">
    <property type="entry name" value="RE54080P-RELATED"/>
    <property type="match status" value="1"/>
</dbReference>
<feature type="transmembrane region" description="Helical" evidence="9">
    <location>
        <begin position="121"/>
        <end position="141"/>
    </location>
</feature>